<dbReference type="GO" id="GO:0006397">
    <property type="term" value="P:mRNA processing"/>
    <property type="evidence" value="ECO:0007669"/>
    <property type="project" value="UniProtKB-KW"/>
</dbReference>
<protein>
    <recommendedName>
        <fullName evidence="9">Poly(A) polymerase catalytic subunit domain-containing protein</fullName>
    </recommendedName>
</protein>
<feature type="region of interest" description="Disordered" evidence="8">
    <location>
        <begin position="440"/>
        <end position="515"/>
    </location>
</feature>
<evidence type="ECO:0000313" key="10">
    <source>
        <dbReference type="EMBL" id="QHT21443.1"/>
    </source>
</evidence>
<proteinExistence type="predicted"/>
<dbReference type="InterPro" id="IPR045355">
    <property type="entry name" value="PolyA_pol_cat_su"/>
</dbReference>
<keyword evidence="6" id="KW-0946">Virion</keyword>
<keyword evidence="3" id="KW-0808">Transferase</keyword>
<organism evidence="10">
    <name type="scientific">viral metagenome</name>
    <dbReference type="NCBI Taxonomy" id="1070528"/>
    <lineage>
        <taxon>unclassified sequences</taxon>
        <taxon>metagenomes</taxon>
        <taxon>organismal metagenomes</taxon>
    </lineage>
</organism>
<evidence type="ECO:0000259" key="9">
    <source>
        <dbReference type="Pfam" id="PF19244"/>
    </source>
</evidence>
<dbReference type="EMBL" id="MN739692">
    <property type="protein sequence ID" value="QHT21443.1"/>
    <property type="molecule type" value="Genomic_DNA"/>
</dbReference>
<dbReference type="Pfam" id="PF19244">
    <property type="entry name" value="Poly_A_pol_cat"/>
    <property type="match status" value="1"/>
</dbReference>
<sequence>MKYNTKVCKDDMSFEECELAILREAVDETDILQKQKIANSVDVKRMIEILENFLIRKKLVCYGGTAINNILPKYAQFYNRDVEVPDYDFFSMNALDDAKELTDIFYKEGYLETEAKSGIHKGTYKVFVNYIPMADITQLNRQIYTSLQKHAISVAGIKYAPPNYLRMSMFLELSRPAGDVTRWEKVLKRLTLLNKYHPLKSPYNCKPFQRQPESLSADASRSLYHVIRDSFIEQGLVFFGGYAASLYSKYMNKSRRGFIQNIPDFDVLAEDPERSVLIVRERLEEFGFKNVKTVRHDPIDDVIPYHIQLTVDNETLAFIFKPIACYSYNTIELGNKQVNVATVNTMLSFYLAFIYTDRPYFDSDRILCMAQMLFDVEQNNRLNQTGLLKRFSIQCYGKQPTLESIRAEKAEKFKELVHKKDSREWNEWFFKYSPNANGVIPPVKPSPVRRESVSKKSSSSSSPYMKSFIDPRSYEKKGPAIASPEKQGQKRNRTAKPRRRGSRRRKNLTRILYGV</sequence>
<keyword evidence="5" id="KW-0067">ATP-binding</keyword>
<keyword evidence="2" id="KW-0507">mRNA processing</keyword>
<dbReference type="AlphaFoldDB" id="A0A6C0DYQ6"/>
<evidence type="ECO:0000256" key="5">
    <source>
        <dbReference type="ARBA" id="ARBA00022840"/>
    </source>
</evidence>
<evidence type="ECO:0000256" key="2">
    <source>
        <dbReference type="ARBA" id="ARBA00022664"/>
    </source>
</evidence>
<accession>A0A6C0DYQ6</accession>
<evidence type="ECO:0000256" key="1">
    <source>
        <dbReference type="ARBA" id="ARBA00004328"/>
    </source>
</evidence>
<keyword evidence="4" id="KW-0547">Nucleotide-binding</keyword>
<name>A0A6C0DYQ6_9ZZZZ</name>
<keyword evidence="7" id="KW-0804">Transcription</keyword>
<dbReference type="GO" id="GO:0016740">
    <property type="term" value="F:transferase activity"/>
    <property type="evidence" value="ECO:0007669"/>
    <property type="project" value="UniProtKB-KW"/>
</dbReference>
<evidence type="ECO:0000256" key="4">
    <source>
        <dbReference type="ARBA" id="ARBA00022741"/>
    </source>
</evidence>
<evidence type="ECO:0000256" key="7">
    <source>
        <dbReference type="ARBA" id="ARBA00023163"/>
    </source>
</evidence>
<reference evidence="10" key="1">
    <citation type="journal article" date="2020" name="Nature">
        <title>Giant virus diversity and host interactions through global metagenomics.</title>
        <authorList>
            <person name="Schulz F."/>
            <person name="Roux S."/>
            <person name="Paez-Espino D."/>
            <person name="Jungbluth S."/>
            <person name="Walsh D.A."/>
            <person name="Denef V.J."/>
            <person name="McMahon K.D."/>
            <person name="Konstantinidis K.T."/>
            <person name="Eloe-Fadrosh E.A."/>
            <person name="Kyrpides N.C."/>
            <person name="Woyke T."/>
        </authorList>
    </citation>
    <scope>NUCLEOTIDE SEQUENCE</scope>
    <source>
        <strain evidence="10">GVMAG-M-3300023174-92</strain>
    </source>
</reference>
<feature type="domain" description="Poly(A) polymerase catalytic subunit" evidence="9">
    <location>
        <begin position="48"/>
        <end position="177"/>
    </location>
</feature>
<comment type="subcellular location">
    <subcellularLocation>
        <location evidence="1">Virion</location>
    </subcellularLocation>
</comment>
<evidence type="ECO:0000256" key="6">
    <source>
        <dbReference type="ARBA" id="ARBA00022844"/>
    </source>
</evidence>
<evidence type="ECO:0000256" key="8">
    <source>
        <dbReference type="SAM" id="MobiDB-lite"/>
    </source>
</evidence>
<feature type="compositionally biased region" description="Basic residues" evidence="8">
    <location>
        <begin position="489"/>
        <end position="508"/>
    </location>
</feature>
<dbReference type="GO" id="GO:0005524">
    <property type="term" value="F:ATP binding"/>
    <property type="evidence" value="ECO:0007669"/>
    <property type="project" value="UniProtKB-KW"/>
</dbReference>
<dbReference type="GO" id="GO:0044423">
    <property type="term" value="C:virion component"/>
    <property type="evidence" value="ECO:0007669"/>
    <property type="project" value="UniProtKB-KW"/>
</dbReference>
<evidence type="ECO:0000256" key="3">
    <source>
        <dbReference type="ARBA" id="ARBA00022679"/>
    </source>
</evidence>